<keyword evidence="3" id="KW-1185">Reference proteome</keyword>
<sequence length="322" mass="35045">MNSPKQIIPKMDSRSVIVFGPTGAVGSAVARTAAALGAKVTLAMRNTSKQIAGLTSAEELSSGYKRVYADLADPDSLRVAVTEAGASHAYIYAMFQDSSDHMRPSAEALKAAGIKFVCLLSSFSVQGDIRAIQPSDPIAFGHAQVEVSLQEVFGPQGYVAIRPAFFASNTLWWRSQLLEGNEVKFPFPELKLDYISPEDIGAVCGTILAVDSGKETAVALVGPEELSVSDAIEIIGRAIEKEVKVTKVSQEEGIRILVTKSGLPEALANILSNQFAYLNDNQGYLQTPQFEEARRNIEKYLKRPPMRFSEWVDRNKEKFTAP</sequence>
<dbReference type="PANTHER" id="PTHR43162:SF1">
    <property type="entry name" value="PRESTALK A DIFFERENTIATION PROTEIN A"/>
    <property type="match status" value="1"/>
</dbReference>
<evidence type="ECO:0000259" key="1">
    <source>
        <dbReference type="Pfam" id="PF05368"/>
    </source>
</evidence>
<accession>A0AAD4PXA6</accession>
<proteinExistence type="predicted"/>
<name>A0AAD4PXA6_9EURO</name>
<dbReference type="InterPro" id="IPR036291">
    <property type="entry name" value="NAD(P)-bd_dom_sf"/>
</dbReference>
<reference evidence="2" key="1">
    <citation type="submission" date="2021-12" db="EMBL/GenBank/DDBJ databases">
        <title>Convergent genome expansion in fungi linked to evolution of root-endophyte symbiosis.</title>
        <authorList>
            <consortium name="DOE Joint Genome Institute"/>
            <person name="Ke Y.-H."/>
            <person name="Bonito G."/>
            <person name="Liao H.-L."/>
            <person name="Looney B."/>
            <person name="Rojas-Flechas A."/>
            <person name="Nash J."/>
            <person name="Hameed K."/>
            <person name="Schadt C."/>
            <person name="Martin F."/>
            <person name="Crous P.W."/>
            <person name="Miettinen O."/>
            <person name="Magnuson J.K."/>
            <person name="Labbe J."/>
            <person name="Jacobson D."/>
            <person name="Doktycz M.J."/>
            <person name="Veneault-Fourrey C."/>
            <person name="Kuo A."/>
            <person name="Mondo S."/>
            <person name="Calhoun S."/>
            <person name="Riley R."/>
            <person name="Ohm R."/>
            <person name="LaButti K."/>
            <person name="Andreopoulos B."/>
            <person name="Pangilinan J."/>
            <person name="Nolan M."/>
            <person name="Tritt A."/>
            <person name="Clum A."/>
            <person name="Lipzen A."/>
            <person name="Daum C."/>
            <person name="Barry K."/>
            <person name="Grigoriev I.V."/>
            <person name="Vilgalys R."/>
        </authorList>
    </citation>
    <scope>NUCLEOTIDE SEQUENCE</scope>
    <source>
        <strain evidence="2">PMI_201</strain>
    </source>
</reference>
<dbReference type="EMBL" id="JAJTJA010000010">
    <property type="protein sequence ID" value="KAH8692926.1"/>
    <property type="molecule type" value="Genomic_DNA"/>
</dbReference>
<evidence type="ECO:0000313" key="2">
    <source>
        <dbReference type="EMBL" id="KAH8692926.1"/>
    </source>
</evidence>
<dbReference type="AlphaFoldDB" id="A0AAD4PXA6"/>
<organism evidence="2 3">
    <name type="scientific">Talaromyces proteolyticus</name>
    <dbReference type="NCBI Taxonomy" id="1131652"/>
    <lineage>
        <taxon>Eukaryota</taxon>
        <taxon>Fungi</taxon>
        <taxon>Dikarya</taxon>
        <taxon>Ascomycota</taxon>
        <taxon>Pezizomycotina</taxon>
        <taxon>Eurotiomycetes</taxon>
        <taxon>Eurotiomycetidae</taxon>
        <taxon>Eurotiales</taxon>
        <taxon>Trichocomaceae</taxon>
        <taxon>Talaromyces</taxon>
        <taxon>Talaromyces sect. Bacilispori</taxon>
    </lineage>
</organism>
<feature type="domain" description="NmrA-like" evidence="1">
    <location>
        <begin position="14"/>
        <end position="311"/>
    </location>
</feature>
<evidence type="ECO:0000313" key="3">
    <source>
        <dbReference type="Proteomes" id="UP001201262"/>
    </source>
</evidence>
<protein>
    <recommendedName>
        <fullName evidence="1">NmrA-like domain-containing protein</fullName>
    </recommendedName>
</protein>
<dbReference type="InterPro" id="IPR051604">
    <property type="entry name" value="Ergot_Alk_Oxidoreductase"/>
</dbReference>
<dbReference type="InterPro" id="IPR008030">
    <property type="entry name" value="NmrA-like"/>
</dbReference>
<dbReference type="PANTHER" id="PTHR43162">
    <property type="match status" value="1"/>
</dbReference>
<comment type="caution">
    <text evidence="2">The sequence shown here is derived from an EMBL/GenBank/DDBJ whole genome shotgun (WGS) entry which is preliminary data.</text>
</comment>
<dbReference type="Pfam" id="PF05368">
    <property type="entry name" value="NmrA"/>
    <property type="match status" value="1"/>
</dbReference>
<dbReference type="SUPFAM" id="SSF51735">
    <property type="entry name" value="NAD(P)-binding Rossmann-fold domains"/>
    <property type="match status" value="1"/>
</dbReference>
<dbReference type="RefSeq" id="XP_046068799.1">
    <property type="nucleotide sequence ID" value="XM_046216920.1"/>
</dbReference>
<gene>
    <name evidence="2" type="ORF">BGW36DRAFT_385527</name>
</gene>
<dbReference type="Proteomes" id="UP001201262">
    <property type="component" value="Unassembled WGS sequence"/>
</dbReference>
<dbReference type="GeneID" id="70247207"/>
<dbReference type="Gene3D" id="3.40.50.720">
    <property type="entry name" value="NAD(P)-binding Rossmann-like Domain"/>
    <property type="match status" value="1"/>
</dbReference>